<gene>
    <name evidence="2" type="ORF">SAMN05421819_0213</name>
</gene>
<dbReference type="Proteomes" id="UP000236728">
    <property type="component" value="Unassembled WGS sequence"/>
</dbReference>
<feature type="chain" id="PRO_5009284051" evidence="1">
    <location>
        <begin position="21"/>
        <end position="182"/>
    </location>
</feature>
<evidence type="ECO:0000313" key="3">
    <source>
        <dbReference type="Proteomes" id="UP000236728"/>
    </source>
</evidence>
<evidence type="ECO:0000313" key="2">
    <source>
        <dbReference type="EMBL" id="SEF50284.1"/>
    </source>
</evidence>
<keyword evidence="1" id="KW-0732">Signal</keyword>
<sequence>MRRAVLTVGVALVIGLGSMAQTPDAGPAMAPSGVEVRGDGHCPVVKAGDVVHYTLTLDGADEAQSVYADLQLRSRGGMKESDLPLPGSGAIGGGGAGTRDSQWGKVYHFAFTVPSGVDSGVYHAQGVMVTVRDASGASPLDAALDKKARERVHRFCLAVYGKGSGDLFPLVTDFKGGPIDKK</sequence>
<feature type="signal peptide" evidence="1">
    <location>
        <begin position="1"/>
        <end position="20"/>
    </location>
</feature>
<evidence type="ECO:0000256" key="1">
    <source>
        <dbReference type="SAM" id="SignalP"/>
    </source>
</evidence>
<name>A0A1H5SIQ0_9BACT</name>
<organism evidence="2 3">
    <name type="scientific">Bryocella elongata</name>
    <dbReference type="NCBI Taxonomy" id="863522"/>
    <lineage>
        <taxon>Bacteria</taxon>
        <taxon>Pseudomonadati</taxon>
        <taxon>Acidobacteriota</taxon>
        <taxon>Terriglobia</taxon>
        <taxon>Terriglobales</taxon>
        <taxon>Acidobacteriaceae</taxon>
        <taxon>Bryocella</taxon>
    </lineage>
</organism>
<proteinExistence type="predicted"/>
<dbReference type="RefSeq" id="WP_103931183.1">
    <property type="nucleotide sequence ID" value="NZ_FNVA01000001.1"/>
</dbReference>
<protein>
    <submittedName>
        <fullName evidence="2">Uncharacterized protein</fullName>
    </submittedName>
</protein>
<reference evidence="2 3" key="1">
    <citation type="submission" date="2016-10" db="EMBL/GenBank/DDBJ databases">
        <authorList>
            <person name="de Groot N.N."/>
        </authorList>
    </citation>
    <scope>NUCLEOTIDE SEQUENCE [LARGE SCALE GENOMIC DNA]</scope>
    <source>
        <strain evidence="2 3">DSM 22489</strain>
    </source>
</reference>
<accession>A0A1H5SIQ0</accession>
<dbReference type="EMBL" id="FNVA01000001">
    <property type="protein sequence ID" value="SEF50284.1"/>
    <property type="molecule type" value="Genomic_DNA"/>
</dbReference>
<keyword evidence="3" id="KW-1185">Reference proteome</keyword>
<dbReference type="AlphaFoldDB" id="A0A1H5SIQ0"/>